<dbReference type="Proteomes" id="UP000887563">
    <property type="component" value="Unplaced"/>
</dbReference>
<organism evidence="1 2">
    <name type="scientific">Meloidogyne incognita</name>
    <name type="common">Southern root-knot nematode worm</name>
    <name type="synonym">Oxyuris incognita</name>
    <dbReference type="NCBI Taxonomy" id="6306"/>
    <lineage>
        <taxon>Eukaryota</taxon>
        <taxon>Metazoa</taxon>
        <taxon>Ecdysozoa</taxon>
        <taxon>Nematoda</taxon>
        <taxon>Chromadorea</taxon>
        <taxon>Rhabditida</taxon>
        <taxon>Tylenchina</taxon>
        <taxon>Tylenchomorpha</taxon>
        <taxon>Tylenchoidea</taxon>
        <taxon>Meloidogynidae</taxon>
        <taxon>Meloidogyninae</taxon>
        <taxon>Meloidogyne</taxon>
        <taxon>Meloidogyne incognita group</taxon>
    </lineage>
</organism>
<proteinExistence type="predicted"/>
<accession>A0A914LYF8</accession>
<evidence type="ECO:0000313" key="2">
    <source>
        <dbReference type="WBParaSite" id="Minc3s01044g20136"/>
    </source>
</evidence>
<keyword evidence="1" id="KW-1185">Reference proteome</keyword>
<name>A0A914LYF8_MELIC</name>
<dbReference type="AlphaFoldDB" id="A0A914LYF8"/>
<reference evidence="2" key="1">
    <citation type="submission" date="2022-11" db="UniProtKB">
        <authorList>
            <consortium name="WormBaseParasite"/>
        </authorList>
    </citation>
    <scope>IDENTIFICATION</scope>
</reference>
<dbReference type="WBParaSite" id="Minc3s01044g20136">
    <property type="protein sequence ID" value="Minc3s01044g20136"/>
    <property type="gene ID" value="Minc3s01044g20136"/>
</dbReference>
<evidence type="ECO:0000313" key="1">
    <source>
        <dbReference type="Proteomes" id="UP000887563"/>
    </source>
</evidence>
<sequence length="142" mass="15840">MVVVACSTQRCAQQEDGLFMNDAAVAGPATCGGACSWPDVLLLDDQQVGLFSRPDVGVACCCDEACSRPDVFGAVWSAVWVVVARRNSSNWWRQHWWPRLSTTQHDFNNTGHLEWVEEAATMEDIQQESECNNNNHSKRIPN</sequence>
<protein>
    <submittedName>
        <fullName evidence="2">Uncharacterized protein</fullName>
    </submittedName>
</protein>